<gene>
    <name evidence="2" type="ORF">HPDFL43_17795</name>
</gene>
<dbReference type="AlphaFoldDB" id="A9DG11"/>
<organism evidence="2 3">
    <name type="scientific">Hoeflea phototrophica (strain DSM 17068 / NCIMB 14078 / DFL-43)</name>
    <dbReference type="NCBI Taxonomy" id="411684"/>
    <lineage>
        <taxon>Bacteria</taxon>
        <taxon>Pseudomonadati</taxon>
        <taxon>Pseudomonadota</taxon>
        <taxon>Alphaproteobacteria</taxon>
        <taxon>Hyphomicrobiales</taxon>
        <taxon>Rhizobiaceae</taxon>
        <taxon>Hoeflea</taxon>
    </lineage>
</organism>
<keyword evidence="3" id="KW-1185">Reference proteome</keyword>
<evidence type="ECO:0000313" key="2">
    <source>
        <dbReference type="EMBL" id="EDQ31695.1"/>
    </source>
</evidence>
<accession>A9DG11</accession>
<dbReference type="STRING" id="411684.HPDFL43_17795"/>
<reference evidence="2 3" key="1">
    <citation type="submission" date="2007-10" db="EMBL/GenBank/DDBJ databases">
        <authorList>
            <person name="Wagner-Dobler I."/>
            <person name="Ferriera S."/>
            <person name="Johnson J."/>
            <person name="Kravitz S."/>
            <person name="Beeson K."/>
            <person name="Sutton G."/>
            <person name="Rogers Y.-H."/>
            <person name="Friedman R."/>
            <person name="Frazier M."/>
            <person name="Venter J.C."/>
        </authorList>
    </citation>
    <scope>NUCLEOTIDE SEQUENCE [LARGE SCALE GENOMIC DNA]</scope>
    <source>
        <strain evidence="2 3">DFL-43</strain>
    </source>
</reference>
<dbReference type="OrthoDB" id="7852244at2"/>
<reference evidence="2 3" key="2">
    <citation type="submission" date="2012-06" db="EMBL/GenBank/DDBJ databases">
        <authorList>
            <person name="Fiebig A."/>
        </authorList>
    </citation>
    <scope>NUCLEOTIDE SEQUENCE [LARGE SCALE GENOMIC DNA]</scope>
    <source>
        <strain evidence="2 3">DFL-43</strain>
    </source>
</reference>
<dbReference type="Proteomes" id="UP000004291">
    <property type="component" value="Chromosome"/>
</dbReference>
<keyword evidence="1" id="KW-0732">Signal</keyword>
<evidence type="ECO:0000256" key="1">
    <source>
        <dbReference type="SAM" id="SignalP"/>
    </source>
</evidence>
<sequence>MASLRHIALVLTGLAAPLGTAMAACPQALAVYGSARGDLEIGFSGPPGPADSMLHRFDLAFAGSGVTMEGVVMLAGGPDRPWGIVMHDCPEGDATGAEIAACTVWQGPIYAISDKGGVAWLPVPSSSQTSQAASENLLLPDFTAALMQSAAFEANQITSLPGDSFRLKACQE</sequence>
<dbReference type="HOGENOM" id="CLU_128172_0_0_5"/>
<proteinExistence type="predicted"/>
<dbReference type="PROSITE" id="PS51257">
    <property type="entry name" value="PROKAR_LIPOPROTEIN"/>
    <property type="match status" value="1"/>
</dbReference>
<dbReference type="RefSeq" id="WP_007199304.1">
    <property type="nucleotide sequence ID" value="NZ_CM002917.1"/>
</dbReference>
<name>A9DG11_HOEPD</name>
<evidence type="ECO:0000313" key="3">
    <source>
        <dbReference type="Proteomes" id="UP000004291"/>
    </source>
</evidence>
<feature type="chain" id="PRO_5002733994" evidence="1">
    <location>
        <begin position="24"/>
        <end position="172"/>
    </location>
</feature>
<dbReference type="EMBL" id="ABIA03000005">
    <property type="protein sequence ID" value="EDQ31695.1"/>
    <property type="molecule type" value="Genomic_DNA"/>
</dbReference>
<protein>
    <submittedName>
        <fullName evidence="2">Uncharacterized protein</fullName>
    </submittedName>
</protein>
<feature type="signal peptide" evidence="1">
    <location>
        <begin position="1"/>
        <end position="23"/>
    </location>
</feature>
<comment type="caution">
    <text evidence="2">The sequence shown here is derived from an EMBL/GenBank/DDBJ whole genome shotgun (WGS) entry which is preliminary data.</text>
</comment>